<dbReference type="Proteomes" id="UP000293925">
    <property type="component" value="Unassembled WGS sequence"/>
</dbReference>
<sequence>MLTYIVNSEFKKPKHLKPDTALLEKLWVDRVPHDKSSSLSLDSNYMFKKYGFSLSDYECDLFNTHFEIWKIFKDSDAPFCLIINENVNFKYPSDLYIRILNELLINDNKWDVYLPFEKEEVKDEDFEFGYLLGCYWGIDAYFISRNGIDKLLNIDTIQQPLDEEILTRSISGELEVYYENSNCFDFQENIIQKKERKLAIKKAIFQSKAWSSENKQRVRVLIKTISDLAIKNSVELILCDGSLLGQIRHGSIMPWDDDVDLAINKIQYRFFSSLLENHPTLKHCICNWGQHKIPYLKVWDESGSSIQGYSYTFPFVDLWFFTETKESVIFDAGTIYAREIYFPFSEISFEGSIFKLPAQPQKCLDVLYQDWRNKIQVYPWSHQLEQNSVVPLSYDINVDLDGRIVNEIYE</sequence>
<dbReference type="InterPro" id="IPR007074">
    <property type="entry name" value="LicD/FKTN/FKRP_NTP_transf"/>
</dbReference>
<comment type="caution">
    <text evidence="2">The sequence shown here is derived from an EMBL/GenBank/DDBJ whole genome shotgun (WGS) entry which is preliminary data.</text>
</comment>
<organism evidence="2 3">
    <name type="scientific">Pedobacter psychrodurus</name>
    <dbReference type="NCBI Taxonomy" id="2530456"/>
    <lineage>
        <taxon>Bacteria</taxon>
        <taxon>Pseudomonadati</taxon>
        <taxon>Bacteroidota</taxon>
        <taxon>Sphingobacteriia</taxon>
        <taxon>Sphingobacteriales</taxon>
        <taxon>Sphingobacteriaceae</taxon>
        <taxon>Pedobacter</taxon>
    </lineage>
</organism>
<evidence type="ECO:0000313" key="2">
    <source>
        <dbReference type="EMBL" id="TCD27791.1"/>
    </source>
</evidence>
<name>A0A4R0Q4B9_9SPHI</name>
<dbReference type="PANTHER" id="PTHR43404">
    <property type="entry name" value="LIPOPOLYSACCHARIDE CHOLINEPHOSPHOTRANSFERASE LICD"/>
    <property type="match status" value="1"/>
</dbReference>
<proteinExistence type="predicted"/>
<keyword evidence="3" id="KW-1185">Reference proteome</keyword>
<protein>
    <recommendedName>
        <fullName evidence="1">LicD/FKTN/FKRP nucleotidyltransferase domain-containing protein</fullName>
    </recommendedName>
</protein>
<feature type="domain" description="LicD/FKTN/FKRP nucleotidyltransferase" evidence="1">
    <location>
        <begin position="231"/>
        <end position="278"/>
    </location>
</feature>
<dbReference type="RefSeq" id="WP_131528827.1">
    <property type="nucleotide sequence ID" value="NZ_SJSO01000005.1"/>
</dbReference>
<dbReference type="AlphaFoldDB" id="A0A4R0Q4B9"/>
<dbReference type="PANTHER" id="PTHR43404:SF1">
    <property type="entry name" value="MNN4P"/>
    <property type="match status" value="1"/>
</dbReference>
<dbReference type="GO" id="GO:0009100">
    <property type="term" value="P:glycoprotein metabolic process"/>
    <property type="evidence" value="ECO:0007669"/>
    <property type="project" value="UniProtKB-ARBA"/>
</dbReference>
<dbReference type="EMBL" id="SJSO01000005">
    <property type="protein sequence ID" value="TCD27791.1"/>
    <property type="molecule type" value="Genomic_DNA"/>
</dbReference>
<reference evidence="2 3" key="1">
    <citation type="submission" date="2019-02" db="EMBL/GenBank/DDBJ databases">
        <title>Pedobacter sp. RP-3-21 sp. nov., isolated from Arctic soil.</title>
        <authorList>
            <person name="Dahal R.H."/>
        </authorList>
    </citation>
    <scope>NUCLEOTIDE SEQUENCE [LARGE SCALE GENOMIC DNA]</scope>
    <source>
        <strain evidence="2 3">RP-3-21</strain>
    </source>
</reference>
<accession>A0A4R0Q4B9</accession>
<gene>
    <name evidence="2" type="ORF">EZ456_07535</name>
</gene>
<evidence type="ECO:0000313" key="3">
    <source>
        <dbReference type="Proteomes" id="UP000293925"/>
    </source>
</evidence>
<dbReference type="OrthoDB" id="9786100at2"/>
<evidence type="ECO:0000259" key="1">
    <source>
        <dbReference type="Pfam" id="PF04991"/>
    </source>
</evidence>
<dbReference type="InterPro" id="IPR052942">
    <property type="entry name" value="LPS_cholinephosphotransferase"/>
</dbReference>
<dbReference type="Pfam" id="PF04991">
    <property type="entry name" value="LicD"/>
    <property type="match status" value="1"/>
</dbReference>